<sequence length="528" mass="57726">MEELIAQIGAVARGMWRFRWAGLVVAWVVGAVGAVVAFKVPDRFEATARIYVDTQSILKPLMSGLAVQPNVDQQVAMLSRTLLSRPNIEKLVRMADLDLKSESKAQQEALIERLMKEVSIRSTGRDNLYTLSYQESDKDKSKRVIQSMVSIFVESSLGASRKDTDSAKVFLDEQIKTYETKLEEAEGRLKDFRLRNIDLQTGDGKDSASRLAEASQALEAAKLQLREAEQSRDAAKKQLAAERGGSAADSVTQSLLQESSISVATPEIDGRLEAQRRNLDGLLQRYTEQHPDVASTRRLIADLERQKAKEVAELRKAALAMPASNGGPNASLASQELARMLATSEVQVAALRARVSEFQARYAQAKSLTRTSPQIEAEAAQLNRDYAIVKKNYEDLVARRQSAVMSGDLDMASGVVDFRLIDPPRVSPKPVSPNRMLLLLVALGLSVAAGLGVTFVASQVRPVFDDVHQLRAKTGLPLLGVVSMILSDDDRKRERSGRIRFLAGSGGLLASYLVAIVTVSILAARQVG</sequence>
<evidence type="ECO:0000256" key="7">
    <source>
        <dbReference type="SAM" id="Phobius"/>
    </source>
</evidence>
<dbReference type="InterPro" id="IPR032807">
    <property type="entry name" value="GNVR"/>
</dbReference>
<name>A0A480B011_9BURK</name>
<evidence type="ECO:0000256" key="2">
    <source>
        <dbReference type="ARBA" id="ARBA00022475"/>
    </source>
</evidence>
<keyword evidence="2" id="KW-1003">Cell membrane</keyword>
<dbReference type="PANTHER" id="PTHR32309">
    <property type="entry name" value="TYROSINE-PROTEIN KINASE"/>
    <property type="match status" value="1"/>
</dbReference>
<dbReference type="InterPro" id="IPR050445">
    <property type="entry name" value="Bact_polysacc_biosynth/exp"/>
</dbReference>
<evidence type="ECO:0000259" key="8">
    <source>
        <dbReference type="Pfam" id="PF02706"/>
    </source>
</evidence>
<feature type="coiled-coil region" evidence="6">
    <location>
        <begin position="168"/>
        <end position="238"/>
    </location>
</feature>
<dbReference type="PANTHER" id="PTHR32309:SF13">
    <property type="entry name" value="FERRIC ENTEROBACTIN TRANSPORT PROTEIN FEPE"/>
    <property type="match status" value="1"/>
</dbReference>
<dbReference type="Pfam" id="PF13807">
    <property type="entry name" value="GNVR"/>
    <property type="match status" value="1"/>
</dbReference>
<dbReference type="GO" id="GO:0004713">
    <property type="term" value="F:protein tyrosine kinase activity"/>
    <property type="evidence" value="ECO:0007669"/>
    <property type="project" value="TreeGrafter"/>
</dbReference>
<dbReference type="Proteomes" id="UP000301751">
    <property type="component" value="Unassembled WGS sequence"/>
</dbReference>
<feature type="transmembrane region" description="Helical" evidence="7">
    <location>
        <begin position="20"/>
        <end position="40"/>
    </location>
</feature>
<comment type="subcellular location">
    <subcellularLocation>
        <location evidence="1">Cell membrane</location>
        <topology evidence="1">Multi-pass membrane protein</topology>
    </subcellularLocation>
</comment>
<evidence type="ECO:0000313" key="10">
    <source>
        <dbReference type="EMBL" id="GCL64418.1"/>
    </source>
</evidence>
<gene>
    <name evidence="10" type="ORF">AQPW35_34990</name>
</gene>
<keyword evidence="3 7" id="KW-0812">Transmembrane</keyword>
<comment type="caution">
    <text evidence="10">The sequence shown here is derived from an EMBL/GenBank/DDBJ whole genome shotgun (WGS) entry which is preliminary data.</text>
</comment>
<dbReference type="InterPro" id="IPR014345">
    <property type="entry name" value="XrtA_polysacc_chain"/>
</dbReference>
<dbReference type="AlphaFoldDB" id="A0A480B011"/>
<dbReference type="OrthoDB" id="9795292at2"/>
<dbReference type="InterPro" id="IPR003856">
    <property type="entry name" value="LPS_length_determ_N"/>
</dbReference>
<evidence type="ECO:0000256" key="3">
    <source>
        <dbReference type="ARBA" id="ARBA00022692"/>
    </source>
</evidence>
<proteinExistence type="predicted"/>
<keyword evidence="6" id="KW-0175">Coiled coil</keyword>
<evidence type="ECO:0000313" key="11">
    <source>
        <dbReference type="Proteomes" id="UP000301751"/>
    </source>
</evidence>
<dbReference type="GO" id="GO:0005886">
    <property type="term" value="C:plasma membrane"/>
    <property type="evidence" value="ECO:0007669"/>
    <property type="project" value="UniProtKB-SubCell"/>
</dbReference>
<feature type="coiled-coil region" evidence="6">
    <location>
        <begin position="348"/>
        <end position="399"/>
    </location>
</feature>
<protein>
    <submittedName>
        <fullName evidence="10">Chain-length determining protein</fullName>
    </submittedName>
</protein>
<feature type="domain" description="Polysaccharide chain length determinant N-terminal" evidence="8">
    <location>
        <begin position="13"/>
        <end position="92"/>
    </location>
</feature>
<dbReference type="NCBIfam" id="TIGR03007">
    <property type="entry name" value="pepcterm_ChnLen"/>
    <property type="match status" value="1"/>
</dbReference>
<evidence type="ECO:0000256" key="1">
    <source>
        <dbReference type="ARBA" id="ARBA00004651"/>
    </source>
</evidence>
<dbReference type="Pfam" id="PF02706">
    <property type="entry name" value="Wzz"/>
    <property type="match status" value="1"/>
</dbReference>
<reference evidence="11" key="1">
    <citation type="submission" date="2019-03" db="EMBL/GenBank/DDBJ databases">
        <title>Aquabacterium pictum sp.nov., the first bacteriochlorophyll a-containing freshwater bacterium in the genus Aquabacterium of the class Betaproteobacteria.</title>
        <authorList>
            <person name="Hirose S."/>
            <person name="Tank M."/>
            <person name="Hara E."/>
            <person name="Tamaki H."/>
            <person name="Takaichi S."/>
            <person name="Haruta S."/>
            <person name="Hanada S."/>
        </authorList>
    </citation>
    <scope>NUCLEOTIDE SEQUENCE [LARGE SCALE GENOMIC DNA]</scope>
    <source>
        <strain evidence="11">W35</strain>
    </source>
</reference>
<dbReference type="EMBL" id="BJCL01000009">
    <property type="protein sequence ID" value="GCL64418.1"/>
    <property type="molecule type" value="Genomic_DNA"/>
</dbReference>
<feature type="transmembrane region" description="Helical" evidence="7">
    <location>
        <begin position="437"/>
        <end position="458"/>
    </location>
</feature>
<feature type="coiled-coil region" evidence="6">
    <location>
        <begin position="293"/>
        <end position="320"/>
    </location>
</feature>
<dbReference type="RefSeq" id="WP_137734147.1">
    <property type="nucleotide sequence ID" value="NZ_BJCL01000009.1"/>
</dbReference>
<keyword evidence="4 7" id="KW-1133">Transmembrane helix</keyword>
<evidence type="ECO:0000256" key="6">
    <source>
        <dbReference type="SAM" id="Coils"/>
    </source>
</evidence>
<feature type="transmembrane region" description="Helical" evidence="7">
    <location>
        <begin position="499"/>
        <end position="524"/>
    </location>
</feature>
<evidence type="ECO:0000259" key="9">
    <source>
        <dbReference type="Pfam" id="PF13807"/>
    </source>
</evidence>
<feature type="domain" description="Tyrosine-protein kinase G-rich" evidence="9">
    <location>
        <begin position="376"/>
        <end position="456"/>
    </location>
</feature>
<keyword evidence="5 7" id="KW-0472">Membrane</keyword>
<organism evidence="10 11">
    <name type="scientific">Pseudaquabacterium pictum</name>
    <dbReference type="NCBI Taxonomy" id="2315236"/>
    <lineage>
        <taxon>Bacteria</taxon>
        <taxon>Pseudomonadati</taxon>
        <taxon>Pseudomonadota</taxon>
        <taxon>Betaproteobacteria</taxon>
        <taxon>Burkholderiales</taxon>
        <taxon>Sphaerotilaceae</taxon>
        <taxon>Pseudaquabacterium</taxon>
    </lineage>
</organism>
<evidence type="ECO:0000256" key="4">
    <source>
        <dbReference type="ARBA" id="ARBA00022989"/>
    </source>
</evidence>
<accession>A0A480B011</accession>
<evidence type="ECO:0000256" key="5">
    <source>
        <dbReference type="ARBA" id="ARBA00023136"/>
    </source>
</evidence>
<keyword evidence="11" id="KW-1185">Reference proteome</keyword>